<dbReference type="KEGG" id="gem:GM21_2348"/>
<dbReference type="OrthoDB" id="9816422at2"/>
<dbReference type="GO" id="GO:0005524">
    <property type="term" value="F:ATP binding"/>
    <property type="evidence" value="ECO:0007669"/>
    <property type="project" value="UniProtKB-KW"/>
</dbReference>
<dbReference type="AlphaFoldDB" id="C6DZ88"/>
<proteinExistence type="inferred from homology"/>
<keyword evidence="3" id="KW-0067">ATP-binding</keyword>
<sequence>MFNTGEYRKKPDRLADLLPWAALVAPGTVLNKDGSFQRTFSYRGPDLDSATESELISVAARVNNAFKRLSSGWAIWVEAQRMVAKEYPPASFQNTLAFLIDEERRASFQNNDHFESAYFLTILYLPPSETRNRLAALCLENKRNSSVDYKAQLDQFSAETDRLLDLMQGVFPEIHPLDDQQTLTFLHSTISVKRHQVRVPEIPMYLDAVLPDSPLIGGLEPQLGEAALKAISVLGYPGQCVPGLLDNLNRLSLEYRWVTRFICMDKTEALSEIAKYKKRWFAKRKSVLVLIKEGLTGQESAMADSDAENKAYDADAAFQELAGDYVSYGYFTVTVVLWDEEPEQLQAKSRAVEQVINGLGFVTISETMNAVDAWLGTLPGHARANVRRPILNTLNLAHLMPVSAVWAGPERNQHLDAPVLMHATTSGNTPFRFNLHVGDVGHTMICGPTGAGKDVLMATLQAQFLRYPDSQIYIFDKGGSSRVITSGLGGDFYDLGSGGDLAFQPLAGVDQEFERSWASQWVLDVLQQENIDITPRIKAEVWGTLTSLATTPPAQRTISGFIALSQNQGVRQALAPYSIDGPLGSIFDATRDTLQYSRWQSFEMETLMGTPAAVVPALSYLFHRLEQRFSAATPSLLFLNEAWLFFDNPVFAPRIREWLKTLRKLNVSVVFATQGLADIESCPISATLIESCPTRIFLPNERAMEEETARVYRRFGLNDRQIQMLAVAQPKRQYYYQSTLGNRLFELGLGPLGLAFCAATGKEDQNLAKKILAEQGKEQFSKAWLNCKGLPWAGELLQRSFSGGAPCSSE</sequence>
<comment type="similarity">
    <text evidence="1">Belongs to the TrbE/VirB4 family.</text>
</comment>
<accession>C6DZ88</accession>
<dbReference type="HOGENOM" id="CLU_008341_1_0_7"/>
<dbReference type="PANTHER" id="PTHR30121:SF12">
    <property type="entry name" value="TYPE IV SECRETION SYSTEM PROTEIN CAGE"/>
    <property type="match status" value="1"/>
</dbReference>
<protein>
    <submittedName>
        <fullName evidence="5">CagE TrbE VirB component of type IV transporter system</fullName>
    </submittedName>
</protein>
<dbReference type="STRING" id="443144.GM21_2348"/>
<dbReference type="EMBL" id="CP001661">
    <property type="protein sequence ID" value="ACT18396.1"/>
    <property type="molecule type" value="Genomic_DNA"/>
</dbReference>
<reference evidence="5" key="1">
    <citation type="submission" date="2009-07" db="EMBL/GenBank/DDBJ databases">
        <title>Complete sequence of Geobacter sp. M21.</title>
        <authorList>
            <consortium name="US DOE Joint Genome Institute"/>
            <person name="Lucas S."/>
            <person name="Copeland A."/>
            <person name="Lapidus A."/>
            <person name="Glavina del Rio T."/>
            <person name="Dalin E."/>
            <person name="Tice H."/>
            <person name="Bruce D."/>
            <person name="Goodwin L."/>
            <person name="Pitluck S."/>
            <person name="Saunders E."/>
            <person name="Brettin T."/>
            <person name="Detter J.C."/>
            <person name="Han C."/>
            <person name="Larimer F."/>
            <person name="Land M."/>
            <person name="Hauser L."/>
            <person name="Kyrpides N."/>
            <person name="Ovchinnikova G."/>
            <person name="Lovley D."/>
        </authorList>
    </citation>
    <scope>NUCLEOTIDE SEQUENCE [LARGE SCALE GENOMIC DNA]</scope>
    <source>
        <strain evidence="5">M21</strain>
    </source>
</reference>
<evidence type="ECO:0000313" key="5">
    <source>
        <dbReference type="EMBL" id="ACT18396.1"/>
    </source>
</evidence>
<evidence type="ECO:0000256" key="1">
    <source>
        <dbReference type="ARBA" id="ARBA00006512"/>
    </source>
</evidence>
<dbReference type="CDD" id="cd01127">
    <property type="entry name" value="TrwB_TraG_TraD_VirD4"/>
    <property type="match status" value="1"/>
</dbReference>
<dbReference type="PANTHER" id="PTHR30121">
    <property type="entry name" value="UNCHARACTERIZED PROTEIN YJGR-RELATED"/>
    <property type="match status" value="1"/>
</dbReference>
<gene>
    <name evidence="5" type="ordered locus">GM21_2348</name>
</gene>
<evidence type="ECO:0000256" key="3">
    <source>
        <dbReference type="ARBA" id="ARBA00022840"/>
    </source>
</evidence>
<dbReference type="Gene3D" id="3.40.50.300">
    <property type="entry name" value="P-loop containing nucleotide triphosphate hydrolases"/>
    <property type="match status" value="2"/>
</dbReference>
<dbReference type="SUPFAM" id="SSF52540">
    <property type="entry name" value="P-loop containing nucleoside triphosphate hydrolases"/>
    <property type="match status" value="1"/>
</dbReference>
<dbReference type="InterPro" id="IPR027417">
    <property type="entry name" value="P-loop_NTPase"/>
</dbReference>
<feature type="domain" description="CagE TrbE VirB component of type IV transporter system central" evidence="4">
    <location>
        <begin position="180"/>
        <end position="292"/>
    </location>
</feature>
<organism evidence="5">
    <name type="scientific">Geobacter sp. (strain M21)</name>
    <dbReference type="NCBI Taxonomy" id="443144"/>
    <lineage>
        <taxon>Bacteria</taxon>
        <taxon>Pseudomonadati</taxon>
        <taxon>Thermodesulfobacteriota</taxon>
        <taxon>Desulfuromonadia</taxon>
        <taxon>Geobacterales</taxon>
        <taxon>Geobacteraceae</taxon>
        <taxon>Geobacter</taxon>
    </lineage>
</organism>
<dbReference type="Pfam" id="PF03135">
    <property type="entry name" value="CagE_TrbE_VirB"/>
    <property type="match status" value="2"/>
</dbReference>
<dbReference type="InterPro" id="IPR018145">
    <property type="entry name" value="CagE_TrbE_VirB_cntrl_dom"/>
</dbReference>
<keyword evidence="2" id="KW-0547">Nucleotide-binding</keyword>
<evidence type="ECO:0000256" key="2">
    <source>
        <dbReference type="ARBA" id="ARBA00022741"/>
    </source>
</evidence>
<dbReference type="InterPro" id="IPR051162">
    <property type="entry name" value="T4SS_component"/>
</dbReference>
<evidence type="ECO:0000259" key="4">
    <source>
        <dbReference type="Pfam" id="PF03135"/>
    </source>
</evidence>
<dbReference type="NCBIfam" id="NF010447">
    <property type="entry name" value="PRK13873.1"/>
    <property type="match status" value="1"/>
</dbReference>
<dbReference type="eggNOG" id="COG3451">
    <property type="taxonomic scope" value="Bacteria"/>
</dbReference>
<name>C6DZ88_GEOSM</name>
<feature type="domain" description="CagE TrbE VirB component of type IV transporter system central" evidence="4">
    <location>
        <begin position="300"/>
        <end position="387"/>
    </location>
</feature>